<dbReference type="PANTHER" id="PTHR44826">
    <property type="entry name" value="SPORE COAT PROTEIN SP85"/>
    <property type="match status" value="1"/>
</dbReference>
<feature type="compositionally biased region" description="Low complexity" evidence="7">
    <location>
        <begin position="337"/>
        <end position="354"/>
    </location>
</feature>
<feature type="chain" id="PRO_5040213070" description="Circumsporozoite protein" evidence="8">
    <location>
        <begin position="23"/>
        <end position="485"/>
    </location>
</feature>
<evidence type="ECO:0000256" key="3">
    <source>
        <dbReference type="ARBA" id="ARBA00022522"/>
    </source>
</evidence>
<evidence type="ECO:0000256" key="4">
    <source>
        <dbReference type="ARBA" id="ARBA00022737"/>
    </source>
</evidence>
<organism evidence="9 10">
    <name type="scientific">Seminavis robusta</name>
    <dbReference type="NCBI Taxonomy" id="568900"/>
    <lineage>
        <taxon>Eukaryota</taxon>
        <taxon>Sar</taxon>
        <taxon>Stramenopiles</taxon>
        <taxon>Ochrophyta</taxon>
        <taxon>Bacillariophyta</taxon>
        <taxon>Bacillariophyceae</taxon>
        <taxon>Bacillariophycidae</taxon>
        <taxon>Naviculales</taxon>
        <taxon>Naviculaceae</taxon>
        <taxon>Seminavis</taxon>
    </lineage>
</organism>
<dbReference type="InterPro" id="IPR051860">
    <property type="entry name" value="Plasmodium_CSP_Invasion"/>
</dbReference>
<dbReference type="EMBL" id="CAICTM010000164">
    <property type="protein sequence ID" value="CAB9503417.1"/>
    <property type="molecule type" value="Genomic_DNA"/>
</dbReference>
<feature type="compositionally biased region" description="Low complexity" evidence="7">
    <location>
        <begin position="284"/>
        <end position="316"/>
    </location>
</feature>
<feature type="compositionally biased region" description="Polar residues" evidence="7">
    <location>
        <begin position="387"/>
        <end position="407"/>
    </location>
</feature>
<comment type="function">
    <text evidence="6">Essential sporozoite protein. In the mosquito vector, required for sporozoite development in the oocyst, migration through the vector hemolymph and entry into the vector salivary glands. In the vertebrate host, required for sporozoite migration through the host dermis and infection of host hepatocytes. Binds to highly sulfated heparan sulfate proteoglycans (HSPGs) on the surface of host hepatocytes.</text>
</comment>
<feature type="compositionally biased region" description="Low complexity" evidence="7">
    <location>
        <begin position="365"/>
        <end position="386"/>
    </location>
</feature>
<name>A0A9N8DHS3_9STRA</name>
<keyword evidence="8" id="KW-0732">Signal</keyword>
<proteinExistence type="inferred from homology"/>
<evidence type="ECO:0000313" key="10">
    <source>
        <dbReference type="Proteomes" id="UP001153069"/>
    </source>
</evidence>
<feature type="region of interest" description="Disordered" evidence="7">
    <location>
        <begin position="284"/>
        <end position="428"/>
    </location>
</feature>
<protein>
    <recommendedName>
        <fullName evidence="2">Circumsporozoite protein</fullName>
    </recommendedName>
</protein>
<dbReference type="AlphaFoldDB" id="A0A9N8DHS3"/>
<feature type="compositionally biased region" description="Basic and acidic residues" evidence="7">
    <location>
        <begin position="317"/>
        <end position="326"/>
    </location>
</feature>
<reference evidence="9" key="1">
    <citation type="submission" date="2020-06" db="EMBL/GenBank/DDBJ databases">
        <authorList>
            <consortium name="Plant Systems Biology data submission"/>
        </authorList>
    </citation>
    <scope>NUCLEOTIDE SEQUENCE</scope>
    <source>
        <strain evidence="9">D6</strain>
    </source>
</reference>
<keyword evidence="4" id="KW-0677">Repeat</keyword>
<feature type="signal peptide" evidence="8">
    <location>
        <begin position="1"/>
        <end position="22"/>
    </location>
</feature>
<evidence type="ECO:0000256" key="2">
    <source>
        <dbReference type="ARBA" id="ARBA00021911"/>
    </source>
</evidence>
<evidence type="ECO:0000256" key="5">
    <source>
        <dbReference type="ARBA" id="ARBA00033726"/>
    </source>
</evidence>
<keyword evidence="10" id="KW-1185">Reference proteome</keyword>
<feature type="compositionally biased region" description="Low complexity" evidence="7">
    <location>
        <begin position="408"/>
        <end position="424"/>
    </location>
</feature>
<evidence type="ECO:0000256" key="1">
    <source>
        <dbReference type="ARBA" id="ARBA00006241"/>
    </source>
</evidence>
<dbReference type="PANTHER" id="PTHR44826:SF3">
    <property type="entry name" value="SPORE COAT PROTEIN SP85"/>
    <property type="match status" value="1"/>
</dbReference>
<dbReference type="Proteomes" id="UP001153069">
    <property type="component" value="Unassembled WGS sequence"/>
</dbReference>
<comment type="function">
    <text evidence="5">In the vertebrate host, binds to highly sulfated heparan sulfate proteoglycans (HSPGs) on the surface of host hepatocytes and is required for sporozoite invasion of the host hepatocytes.</text>
</comment>
<accession>A0A9N8DHS3</accession>
<evidence type="ECO:0000256" key="7">
    <source>
        <dbReference type="SAM" id="MobiDB-lite"/>
    </source>
</evidence>
<comment type="similarity">
    <text evidence="1">Belongs to the plasmodium circumsporozoite protein family.</text>
</comment>
<comment type="caution">
    <text evidence="9">The sequence shown here is derived from an EMBL/GenBank/DDBJ whole genome shotgun (WGS) entry which is preliminary data.</text>
</comment>
<sequence length="485" mass="51056">MFFSKQFVIPLVHALSFVVSSGLEEDILTFPTLRGRIQSSKPSGFDEMPNQKGQHRNLLTTLHDESWQWGNRGAFVRRTFGAQVPANSYVICTFVGEAREDCDLFADIEASSNWRRSCTSKVGYGAGEFEQYCSFAVYEDTLIKAELDPDCRSSAPEDSGFDLTITCATEPFTEISAGADVGFTLEYLHEQVNYFILPDVDADMVVACAVSETDTGNAIDINLQVQSRSRGSDQCTGSTSSTGVEACSMEMTTSGDILVSATAVDMPASSTVAFALRCDIDTKAPSAAPSGSPSKHPSASPSQAPTASPTSAPSKQPSKEPTETPSDRPSGSPSKYPSASPSHTPSVSPTSAPSEQPSKEPTKAPSESPSGSPSSTPSASPSLTPSVQPSVMPSSTPSVAPSDRPSTAPSVAPSMLPSSSPSAEDCSDSQILCADDKVPVCRIKTNKPKTLCVPFQAAASLIFDADAKCGCCSLADEPNRPDYCP</sequence>
<evidence type="ECO:0000313" key="9">
    <source>
        <dbReference type="EMBL" id="CAB9503417.1"/>
    </source>
</evidence>
<keyword evidence="3" id="KW-0748">Sporozoite</keyword>
<evidence type="ECO:0000256" key="8">
    <source>
        <dbReference type="SAM" id="SignalP"/>
    </source>
</evidence>
<evidence type="ECO:0000256" key="6">
    <source>
        <dbReference type="ARBA" id="ARBA00045806"/>
    </source>
</evidence>
<gene>
    <name evidence="9" type="ORF">SEMRO_165_G073800.1</name>
</gene>